<dbReference type="RefSeq" id="WP_183860759.1">
    <property type="nucleotide sequence ID" value="NZ_JACHFH010000013.1"/>
</dbReference>
<sequence length="393" mass="44809">MPSKIRKRGENTYELAVTNGYDYYNKQIVYRKTVKAANDREAKKLYYEFESSVLQGNLTQTVKIKVGDFALQWYKEYCEPRLAGSTLRNYKRCLQQRIIPAIGHIDIRVLQPFHIIPFINGLLQTSSRLDGKTEDVNGQAAMYCYRVLSSMLSIAVKWGVIPANPCEKVDPPKIQKKIISSYNIQETQGLLSALDQVPIRERMMITLALCTGMRLGELLALQWSDIDFMAETMQIVRSCQAIPHQGLSTKEPKNVSSIRCVTLPESTIQMLIQYKQWQDNEKMRTGNEWTEQGWIFSTEKGLLIHPSTLSHWFKRFLEEHELPQMPFHGLRHTSASLLLAAGAPIKNVSTRLGHSDIRTTGNIYAKSQQSADKEIAEKMDDILKSAPINPVDK</sequence>
<dbReference type="PROSITE" id="PS51898">
    <property type="entry name" value="TYR_RECOMBINASE"/>
    <property type="match status" value="1"/>
</dbReference>
<evidence type="ECO:0000313" key="7">
    <source>
        <dbReference type="Proteomes" id="UP000559117"/>
    </source>
</evidence>
<dbReference type="InterPro" id="IPR002104">
    <property type="entry name" value="Integrase_catalytic"/>
</dbReference>
<organism evidence="6 7">
    <name type="scientific">Pectinatus brassicae</name>
    <dbReference type="NCBI Taxonomy" id="862415"/>
    <lineage>
        <taxon>Bacteria</taxon>
        <taxon>Bacillati</taxon>
        <taxon>Bacillota</taxon>
        <taxon>Negativicutes</taxon>
        <taxon>Selenomonadales</taxon>
        <taxon>Selenomonadaceae</taxon>
        <taxon>Pectinatus</taxon>
    </lineage>
</organism>
<dbReference type="GO" id="GO:0006310">
    <property type="term" value="P:DNA recombination"/>
    <property type="evidence" value="ECO:0007669"/>
    <property type="project" value="UniProtKB-KW"/>
</dbReference>
<comment type="caution">
    <text evidence="6">The sequence shown here is derived from an EMBL/GenBank/DDBJ whole genome shotgun (WGS) entry which is preliminary data.</text>
</comment>
<dbReference type="InterPro" id="IPR050090">
    <property type="entry name" value="Tyrosine_recombinase_XerCD"/>
</dbReference>
<dbReference type="GO" id="GO:0015074">
    <property type="term" value="P:DNA integration"/>
    <property type="evidence" value="ECO:0007669"/>
    <property type="project" value="UniProtKB-KW"/>
</dbReference>
<dbReference type="Gene3D" id="1.10.443.10">
    <property type="entry name" value="Intergrase catalytic core"/>
    <property type="match status" value="1"/>
</dbReference>
<accession>A0A840UEH2</accession>
<evidence type="ECO:0000256" key="1">
    <source>
        <dbReference type="ARBA" id="ARBA00008857"/>
    </source>
</evidence>
<name>A0A840UEH2_9FIRM</name>
<keyword evidence="3" id="KW-0238">DNA-binding</keyword>
<dbReference type="AlphaFoldDB" id="A0A840UEH2"/>
<dbReference type="Pfam" id="PF00589">
    <property type="entry name" value="Phage_integrase"/>
    <property type="match status" value="1"/>
</dbReference>
<keyword evidence="2" id="KW-0229">DNA integration</keyword>
<dbReference type="Proteomes" id="UP000559117">
    <property type="component" value="Unassembled WGS sequence"/>
</dbReference>
<dbReference type="EMBL" id="JACHFH010000013">
    <property type="protein sequence ID" value="MBB5336111.1"/>
    <property type="molecule type" value="Genomic_DNA"/>
</dbReference>
<dbReference type="InterPro" id="IPR010998">
    <property type="entry name" value="Integrase_recombinase_N"/>
</dbReference>
<gene>
    <name evidence="6" type="ORF">HNR32_001255</name>
</gene>
<evidence type="ECO:0000256" key="2">
    <source>
        <dbReference type="ARBA" id="ARBA00022908"/>
    </source>
</evidence>
<dbReference type="GO" id="GO:0003677">
    <property type="term" value="F:DNA binding"/>
    <property type="evidence" value="ECO:0007669"/>
    <property type="project" value="UniProtKB-KW"/>
</dbReference>
<evidence type="ECO:0000259" key="5">
    <source>
        <dbReference type="PROSITE" id="PS51898"/>
    </source>
</evidence>
<dbReference type="InterPro" id="IPR013762">
    <property type="entry name" value="Integrase-like_cat_sf"/>
</dbReference>
<dbReference type="Pfam" id="PF14659">
    <property type="entry name" value="Phage_int_SAM_3"/>
    <property type="match status" value="1"/>
</dbReference>
<feature type="domain" description="Tyr recombinase" evidence="5">
    <location>
        <begin position="177"/>
        <end position="380"/>
    </location>
</feature>
<proteinExistence type="inferred from homology"/>
<evidence type="ECO:0000256" key="4">
    <source>
        <dbReference type="ARBA" id="ARBA00023172"/>
    </source>
</evidence>
<dbReference type="Gene3D" id="1.10.150.130">
    <property type="match status" value="1"/>
</dbReference>
<dbReference type="SUPFAM" id="SSF56349">
    <property type="entry name" value="DNA breaking-rejoining enzymes"/>
    <property type="match status" value="1"/>
</dbReference>
<dbReference type="PANTHER" id="PTHR30349:SF64">
    <property type="entry name" value="PROPHAGE INTEGRASE INTD-RELATED"/>
    <property type="match status" value="1"/>
</dbReference>
<reference evidence="6 7" key="1">
    <citation type="submission" date="2020-08" db="EMBL/GenBank/DDBJ databases">
        <title>Genomic Encyclopedia of Type Strains, Phase IV (KMG-IV): sequencing the most valuable type-strain genomes for metagenomic binning, comparative biology and taxonomic classification.</title>
        <authorList>
            <person name="Goeker M."/>
        </authorList>
    </citation>
    <scope>NUCLEOTIDE SEQUENCE [LARGE SCALE GENOMIC DNA]</scope>
    <source>
        <strain evidence="6 7">DSM 24661</strain>
    </source>
</reference>
<dbReference type="InterPro" id="IPR004107">
    <property type="entry name" value="Integrase_SAM-like_N"/>
</dbReference>
<comment type="similarity">
    <text evidence="1">Belongs to the 'phage' integrase family.</text>
</comment>
<keyword evidence="7" id="KW-1185">Reference proteome</keyword>
<dbReference type="CDD" id="cd01189">
    <property type="entry name" value="INT_ICEBs1_C_like"/>
    <property type="match status" value="1"/>
</dbReference>
<keyword evidence="4" id="KW-0233">DNA recombination</keyword>
<dbReference type="PANTHER" id="PTHR30349">
    <property type="entry name" value="PHAGE INTEGRASE-RELATED"/>
    <property type="match status" value="1"/>
</dbReference>
<evidence type="ECO:0000313" key="6">
    <source>
        <dbReference type="EMBL" id="MBB5336111.1"/>
    </source>
</evidence>
<dbReference type="InterPro" id="IPR011010">
    <property type="entry name" value="DNA_brk_join_enz"/>
</dbReference>
<protein>
    <submittedName>
        <fullName evidence="6">Integrase</fullName>
    </submittedName>
</protein>
<evidence type="ECO:0000256" key="3">
    <source>
        <dbReference type="ARBA" id="ARBA00023125"/>
    </source>
</evidence>